<accession>A0A284R133</accession>
<dbReference type="InterPro" id="IPR011990">
    <property type="entry name" value="TPR-like_helical_dom_sf"/>
</dbReference>
<evidence type="ECO:0000259" key="1">
    <source>
        <dbReference type="Pfam" id="PF14737"/>
    </source>
</evidence>
<evidence type="ECO:0000313" key="3">
    <source>
        <dbReference type="Proteomes" id="UP000219338"/>
    </source>
</evidence>
<dbReference type="STRING" id="47428.A0A284R133"/>
<name>A0A284R133_ARMOS</name>
<gene>
    <name evidence="2" type="ORF">ARMOST_05748</name>
</gene>
<dbReference type="InterPro" id="IPR027974">
    <property type="entry name" value="DUF4470"/>
</dbReference>
<dbReference type="EMBL" id="FUEG01000003">
    <property type="protein sequence ID" value="SJL02421.1"/>
    <property type="molecule type" value="Genomic_DNA"/>
</dbReference>
<dbReference type="OrthoDB" id="2423701at2759"/>
<organism evidence="2 3">
    <name type="scientific">Armillaria ostoyae</name>
    <name type="common">Armillaria root rot fungus</name>
    <dbReference type="NCBI Taxonomy" id="47428"/>
    <lineage>
        <taxon>Eukaryota</taxon>
        <taxon>Fungi</taxon>
        <taxon>Dikarya</taxon>
        <taxon>Basidiomycota</taxon>
        <taxon>Agaricomycotina</taxon>
        <taxon>Agaricomycetes</taxon>
        <taxon>Agaricomycetidae</taxon>
        <taxon>Agaricales</taxon>
        <taxon>Marasmiineae</taxon>
        <taxon>Physalacriaceae</taxon>
        <taxon>Armillaria</taxon>
    </lineage>
</organism>
<keyword evidence="3" id="KW-1185">Reference proteome</keyword>
<dbReference type="Gene3D" id="1.25.40.10">
    <property type="entry name" value="Tetratricopeptide repeat domain"/>
    <property type="match status" value="1"/>
</dbReference>
<dbReference type="AlphaFoldDB" id="A0A284R133"/>
<protein>
    <recommendedName>
        <fullName evidence="1">DUF4470 domain-containing protein</fullName>
    </recommendedName>
</protein>
<dbReference type="Pfam" id="PF14737">
    <property type="entry name" value="DUF4470"/>
    <property type="match status" value="1"/>
</dbReference>
<dbReference type="Proteomes" id="UP000219338">
    <property type="component" value="Unassembled WGS sequence"/>
</dbReference>
<evidence type="ECO:0000313" key="2">
    <source>
        <dbReference type="EMBL" id="SJL02421.1"/>
    </source>
</evidence>
<sequence>MPSVPASDLKDKGNKHFASRRFAKAAELYEEAEKTDVDDATYPSNLSAALYELGDYAGSYQAILRSAKLLSTNPNPKLAAKLSSRLPKALSHGLRDGTIVPKDYREEETTFKKLRRDTASVDSERAWHEWERISGEYDSVVERARSARTNFVSLHMARKSAHSGLEYFCVGHDHPMSISNDWGPRTKGEPFNICALSTERLSRLSYFWGGGGDARHVLGSIIGFSKTYLKMTPEKREATNVHFTLLDIHPTVLARDLCLFMMVEELIHLRERAHDELEEVEIKATLLYIWMGAIIPSYCHARFLKLVRSLLRDLSTSSFQPPQWLHVTADSIPGIIVSLNFWLTQLSHETVQEMLHHHCDRPDDNPFSFAPVVPSEFGVEDKWYGITQCFVPPGPLRFRHEAFGALWNSLPQSPPDALRQQANRHINKTWKPNPSLFNAFDEGDFGYPDVEFRPFQMVEQIKDFNARMDLFRERKIKNDCPAYSVIEVFFDAVVDGLIAFNGRVCIELLQGDVCQELTKMAYNVDNRPANFPRAFTRMWLSNVPDYTHGPMNIAAFTLPNLEQQSGASVAFNCLLNTGIWEGGDHFVYNYTPLKSKDFARFFGCRVIANNTWDDMEFSTKSLPRPLSELATRQELIAWLTRVLIITILPPRPPNPTVVLRGRIRYPNNLAAFFGLLMRLRAIGYPTHWLSEYLNDIITDKLVTDIVPYYDDVPNGIHPSTQEQWQGPCRKVNLDPWQVELETMVALSYEAIPFPTTVSRRQEDIGTYEAPLSPNEFGPATLMEMFGNHDPVFNLVFYKRGTKVANMIQRMDLGAMKEIFEKGHGKGEIYVLTSLDEFGLKKRIVRWRMGKERVKKMKTEKWVFMTYRIDCHEIGSSVTADKWVEVVN</sequence>
<dbReference type="SUPFAM" id="SSF48452">
    <property type="entry name" value="TPR-like"/>
    <property type="match status" value="1"/>
</dbReference>
<dbReference type="OMA" id="MERIRYD"/>
<feature type="domain" description="DUF4470" evidence="1">
    <location>
        <begin position="172"/>
        <end position="275"/>
    </location>
</feature>
<reference evidence="3" key="1">
    <citation type="journal article" date="2017" name="Nat. Ecol. Evol.">
        <title>Genome expansion and lineage-specific genetic innovations in the forest pathogenic fungi Armillaria.</title>
        <authorList>
            <person name="Sipos G."/>
            <person name="Prasanna A.N."/>
            <person name="Walter M.C."/>
            <person name="O'Connor E."/>
            <person name="Balint B."/>
            <person name="Krizsan K."/>
            <person name="Kiss B."/>
            <person name="Hess J."/>
            <person name="Varga T."/>
            <person name="Slot J."/>
            <person name="Riley R."/>
            <person name="Boka B."/>
            <person name="Rigling D."/>
            <person name="Barry K."/>
            <person name="Lee J."/>
            <person name="Mihaltcheva S."/>
            <person name="LaButti K."/>
            <person name="Lipzen A."/>
            <person name="Waldron R."/>
            <person name="Moloney N.M."/>
            <person name="Sperisen C."/>
            <person name="Kredics L."/>
            <person name="Vagvoelgyi C."/>
            <person name="Patrignani A."/>
            <person name="Fitzpatrick D."/>
            <person name="Nagy I."/>
            <person name="Doyle S."/>
            <person name="Anderson J.B."/>
            <person name="Grigoriev I.V."/>
            <person name="Gueldener U."/>
            <person name="Muensterkoetter M."/>
            <person name="Nagy L.G."/>
        </authorList>
    </citation>
    <scope>NUCLEOTIDE SEQUENCE [LARGE SCALE GENOMIC DNA]</scope>
    <source>
        <strain evidence="3">C18/9</strain>
    </source>
</reference>
<proteinExistence type="predicted"/>